<evidence type="ECO:0000256" key="2">
    <source>
        <dbReference type="ARBA" id="ARBA00022448"/>
    </source>
</evidence>
<evidence type="ECO:0000256" key="4">
    <source>
        <dbReference type="ARBA" id="ARBA00022989"/>
    </source>
</evidence>
<name>A0A6G1JT67_9PLEO</name>
<feature type="transmembrane region" description="Helical" evidence="6">
    <location>
        <begin position="191"/>
        <end position="209"/>
    </location>
</feature>
<dbReference type="OrthoDB" id="3257095at2759"/>
<evidence type="ECO:0000256" key="6">
    <source>
        <dbReference type="SAM" id="Phobius"/>
    </source>
</evidence>
<keyword evidence="8" id="KW-1185">Reference proteome</keyword>
<feature type="transmembrane region" description="Helical" evidence="6">
    <location>
        <begin position="229"/>
        <end position="247"/>
    </location>
</feature>
<dbReference type="EMBL" id="MU005786">
    <property type="protein sequence ID" value="KAF2703700.1"/>
    <property type="molecule type" value="Genomic_DNA"/>
</dbReference>
<dbReference type="Pfam" id="PF13520">
    <property type="entry name" value="AA_permease_2"/>
    <property type="match status" value="1"/>
</dbReference>
<gene>
    <name evidence="7" type="ORF">K504DRAFT_418283</name>
</gene>
<keyword evidence="4 6" id="KW-1133">Transmembrane helix</keyword>
<evidence type="ECO:0000256" key="5">
    <source>
        <dbReference type="ARBA" id="ARBA00023136"/>
    </source>
</evidence>
<feature type="transmembrane region" description="Helical" evidence="6">
    <location>
        <begin position="33"/>
        <end position="50"/>
    </location>
</feature>
<reference evidence="7" key="1">
    <citation type="journal article" date="2020" name="Stud. Mycol.">
        <title>101 Dothideomycetes genomes: a test case for predicting lifestyles and emergence of pathogens.</title>
        <authorList>
            <person name="Haridas S."/>
            <person name="Albert R."/>
            <person name="Binder M."/>
            <person name="Bloem J."/>
            <person name="Labutti K."/>
            <person name="Salamov A."/>
            <person name="Andreopoulos B."/>
            <person name="Baker S."/>
            <person name="Barry K."/>
            <person name="Bills G."/>
            <person name="Bluhm B."/>
            <person name="Cannon C."/>
            <person name="Castanera R."/>
            <person name="Culley D."/>
            <person name="Daum C."/>
            <person name="Ezra D."/>
            <person name="Gonzalez J."/>
            <person name="Henrissat B."/>
            <person name="Kuo A."/>
            <person name="Liang C."/>
            <person name="Lipzen A."/>
            <person name="Lutzoni F."/>
            <person name="Magnuson J."/>
            <person name="Mondo S."/>
            <person name="Nolan M."/>
            <person name="Ohm R."/>
            <person name="Pangilinan J."/>
            <person name="Park H.-J."/>
            <person name="Ramirez L."/>
            <person name="Alfaro M."/>
            <person name="Sun H."/>
            <person name="Tritt A."/>
            <person name="Yoshinaga Y."/>
            <person name="Zwiers L.-H."/>
            <person name="Turgeon B."/>
            <person name="Goodwin S."/>
            <person name="Spatafora J."/>
            <person name="Crous P."/>
            <person name="Grigoriev I."/>
        </authorList>
    </citation>
    <scope>NUCLEOTIDE SEQUENCE</scope>
    <source>
        <strain evidence="7">CBS 279.74</strain>
    </source>
</reference>
<accession>A0A6G1JT67</accession>
<keyword evidence="3 6" id="KW-0812">Transmembrane</keyword>
<feature type="transmembrane region" description="Helical" evidence="6">
    <location>
        <begin position="277"/>
        <end position="299"/>
    </location>
</feature>
<protein>
    <submittedName>
        <fullName evidence="7">Amino acid transporter</fullName>
    </submittedName>
</protein>
<dbReference type="PANTHER" id="PTHR45649">
    <property type="entry name" value="AMINO-ACID PERMEASE BAT1"/>
    <property type="match status" value="1"/>
</dbReference>
<organism evidence="7 8">
    <name type="scientific">Pleomassaria siparia CBS 279.74</name>
    <dbReference type="NCBI Taxonomy" id="1314801"/>
    <lineage>
        <taxon>Eukaryota</taxon>
        <taxon>Fungi</taxon>
        <taxon>Dikarya</taxon>
        <taxon>Ascomycota</taxon>
        <taxon>Pezizomycotina</taxon>
        <taxon>Dothideomycetes</taxon>
        <taxon>Pleosporomycetidae</taxon>
        <taxon>Pleosporales</taxon>
        <taxon>Pleomassariaceae</taxon>
        <taxon>Pleomassaria</taxon>
    </lineage>
</organism>
<keyword evidence="5 6" id="KW-0472">Membrane</keyword>
<dbReference type="Gene3D" id="1.20.1740.10">
    <property type="entry name" value="Amino acid/polyamine transporter I"/>
    <property type="match status" value="1"/>
</dbReference>
<feature type="transmembrane region" description="Helical" evidence="6">
    <location>
        <begin position="319"/>
        <end position="337"/>
    </location>
</feature>
<dbReference type="Proteomes" id="UP000799428">
    <property type="component" value="Unassembled WGS sequence"/>
</dbReference>
<sequence length="507" mass="55382">MGNMSLEVERQHNIVDDEIDMDRMGKLQELKRNFNFMSIFGYSVILGSTWEYSLVVIGIPLSNGGTAAAIWMFLITCFGLFFVMLSMAEMASMAPTSGGQYHWVSEMAPRKYQKFMSYLVGWLCAVGWQGAMAGTAYGATQQIQGLIALNLPSYEIKGWHGTLFCIAITTFSIVWNTVLAEKLPLIEGVGMILHVFGFCTFVVVLWVMAPHSDPRVVWTQFEDNSGWESNGLAALVGILGPLVTLIGSDSSCHLSEELTNAAWVLPRAMTTTSTINYIMGFIMTITIMSTLGSDIPAILDTRFGQPWIQVVYNATGSKAGTSVMVAVVAIQLLFCAINQVTTSSRQLFAFARDKGLPFSDFLAKVPPGWNVPVNAVMVTLFCTILLSLIIAGSSIAFNIITSISILGLLASYIVAIACIFHNRVHGHALLPSRFNLGRAGILVNGIALAFLSVAFVFVFFPVVPYPTPESMNWSSLIFGFAVGFSLVFYYVSGRHVYVGPVTSVKQE</sequence>
<evidence type="ECO:0000256" key="1">
    <source>
        <dbReference type="ARBA" id="ARBA00004141"/>
    </source>
</evidence>
<evidence type="ECO:0000313" key="8">
    <source>
        <dbReference type="Proteomes" id="UP000799428"/>
    </source>
</evidence>
<feature type="transmembrane region" description="Helical" evidence="6">
    <location>
        <begin position="472"/>
        <end position="491"/>
    </location>
</feature>
<dbReference type="AlphaFoldDB" id="A0A6G1JT67"/>
<feature type="transmembrane region" description="Helical" evidence="6">
    <location>
        <begin position="397"/>
        <end position="420"/>
    </location>
</feature>
<comment type="subcellular location">
    <subcellularLocation>
        <location evidence="1">Membrane</location>
        <topology evidence="1">Multi-pass membrane protein</topology>
    </subcellularLocation>
</comment>
<dbReference type="PIRSF" id="PIRSF006060">
    <property type="entry name" value="AA_transporter"/>
    <property type="match status" value="1"/>
</dbReference>
<feature type="transmembrane region" description="Helical" evidence="6">
    <location>
        <begin position="441"/>
        <end position="460"/>
    </location>
</feature>
<keyword evidence="2" id="KW-0813">Transport</keyword>
<dbReference type="InterPro" id="IPR002293">
    <property type="entry name" value="AA/rel_permease1"/>
</dbReference>
<feature type="transmembrane region" description="Helical" evidence="6">
    <location>
        <begin position="115"/>
        <end position="139"/>
    </location>
</feature>
<dbReference type="GO" id="GO:0022857">
    <property type="term" value="F:transmembrane transporter activity"/>
    <property type="evidence" value="ECO:0007669"/>
    <property type="project" value="InterPro"/>
</dbReference>
<evidence type="ECO:0000313" key="7">
    <source>
        <dbReference type="EMBL" id="KAF2703700.1"/>
    </source>
</evidence>
<feature type="transmembrane region" description="Helical" evidence="6">
    <location>
        <begin position="159"/>
        <end position="179"/>
    </location>
</feature>
<evidence type="ECO:0000256" key="3">
    <source>
        <dbReference type="ARBA" id="ARBA00022692"/>
    </source>
</evidence>
<feature type="transmembrane region" description="Helical" evidence="6">
    <location>
        <begin position="371"/>
        <end position="391"/>
    </location>
</feature>
<proteinExistence type="predicted"/>
<dbReference type="PANTHER" id="PTHR45649:SF2">
    <property type="entry name" value="ACID PERMEASE, PUTATIVE-RELATED"/>
    <property type="match status" value="1"/>
</dbReference>
<dbReference type="GO" id="GO:0016020">
    <property type="term" value="C:membrane"/>
    <property type="evidence" value="ECO:0007669"/>
    <property type="project" value="UniProtKB-SubCell"/>
</dbReference>
<feature type="transmembrane region" description="Helical" evidence="6">
    <location>
        <begin position="70"/>
        <end position="94"/>
    </location>
</feature>